<evidence type="ECO:0000313" key="1">
    <source>
        <dbReference type="EMBL" id="MBM1713130.1"/>
    </source>
</evidence>
<reference evidence="1 2" key="1">
    <citation type="submission" date="2021-01" db="EMBL/GenBank/DDBJ databases">
        <title>Diatom-associated Roseobacters Show Island Model of Population Structure.</title>
        <authorList>
            <person name="Qu L."/>
            <person name="Feng X."/>
            <person name="Chen Y."/>
            <person name="Li L."/>
            <person name="Wang X."/>
            <person name="Hu Z."/>
            <person name="Wang H."/>
            <person name="Luo H."/>
        </authorList>
    </citation>
    <scope>NUCLEOTIDE SEQUENCE [LARGE SCALE GENOMIC DNA]</scope>
    <source>
        <strain evidence="1 2">TR60-84</strain>
    </source>
</reference>
<dbReference type="Proteomes" id="UP000732193">
    <property type="component" value="Unassembled WGS sequence"/>
</dbReference>
<keyword evidence="2" id="KW-1185">Reference proteome</keyword>
<evidence type="ECO:0000313" key="2">
    <source>
        <dbReference type="Proteomes" id="UP000732193"/>
    </source>
</evidence>
<dbReference type="AlphaFoldDB" id="A0AAE3B634"/>
<gene>
    <name evidence="1" type="ORF">JQV55_06115</name>
</gene>
<dbReference type="EMBL" id="JAFBRM010000001">
    <property type="protein sequence ID" value="MBM1713130.1"/>
    <property type="molecule type" value="Genomic_DNA"/>
</dbReference>
<comment type="caution">
    <text evidence="1">The sequence shown here is derived from an EMBL/GenBank/DDBJ whole genome shotgun (WGS) entry which is preliminary data.</text>
</comment>
<protein>
    <recommendedName>
        <fullName evidence="3">Dihydroorotate dehydrogenase</fullName>
    </recommendedName>
</protein>
<dbReference type="GeneID" id="93912309"/>
<evidence type="ECO:0008006" key="3">
    <source>
        <dbReference type="Google" id="ProtNLM"/>
    </source>
</evidence>
<name>A0AAE3B634_9RHOB</name>
<accession>A0AAE3B634</accession>
<organism evidence="1 2">
    <name type="scientific">Sulfitobacter geojensis</name>
    <dbReference type="NCBI Taxonomy" id="1342299"/>
    <lineage>
        <taxon>Bacteria</taxon>
        <taxon>Pseudomonadati</taxon>
        <taxon>Pseudomonadota</taxon>
        <taxon>Alphaproteobacteria</taxon>
        <taxon>Rhodobacterales</taxon>
        <taxon>Roseobacteraceae</taxon>
        <taxon>Sulfitobacter</taxon>
    </lineage>
</organism>
<proteinExistence type="predicted"/>
<sequence length="118" mass="12302">MTDDRVNDTELEALFQQARATPPQMPEGLMARVLADAEALQPAPRAAHGGWRAWIAALGGLPGMGGLVTASCLGFWLGVAPPSGLPDLAGTVLGVESTYEEDIGSGTYSAFGWDIEES</sequence>
<dbReference type="RefSeq" id="WP_025044235.1">
    <property type="nucleotide sequence ID" value="NZ_CANKZB010000002.1"/>
</dbReference>